<dbReference type="AlphaFoldDB" id="A0A011QSY2"/>
<name>A0A011QSY2_9PROT</name>
<evidence type="ECO:0000259" key="1">
    <source>
        <dbReference type="Pfam" id="PF25863"/>
    </source>
</evidence>
<protein>
    <recommendedName>
        <fullName evidence="1">Alkaline phosphatase-like protein PglZ C-terminal domain-containing protein</fullName>
    </recommendedName>
</protein>
<evidence type="ECO:0000313" key="2">
    <source>
        <dbReference type="EMBL" id="EXI81929.1"/>
    </source>
</evidence>
<proteinExistence type="predicted"/>
<comment type="caution">
    <text evidence="2">The sequence shown here is derived from an EMBL/GenBank/DDBJ whole genome shotgun (WGS) entry which is preliminary data.</text>
</comment>
<dbReference type="Proteomes" id="UP000021816">
    <property type="component" value="Unassembled WGS sequence"/>
</dbReference>
<dbReference type="STRING" id="1454003.AW10_00874"/>
<feature type="domain" description="Alkaline phosphatase-like protein PglZ C-terminal" evidence="1">
    <location>
        <begin position="13"/>
        <end position="59"/>
    </location>
</feature>
<dbReference type="Pfam" id="PF25863">
    <property type="entry name" value="PglZ_C"/>
    <property type="match status" value="1"/>
</dbReference>
<dbReference type="InterPro" id="IPR058882">
    <property type="entry name" value="PglZ_C"/>
</dbReference>
<evidence type="ECO:0000313" key="3">
    <source>
        <dbReference type="Proteomes" id="UP000021816"/>
    </source>
</evidence>
<accession>A0A011QSY2</accession>
<dbReference type="EMBL" id="JEMX01000015">
    <property type="protein sequence ID" value="EXI81929.1"/>
    <property type="molecule type" value="Genomic_DNA"/>
</dbReference>
<organism evidence="2 3">
    <name type="scientific">Candidatus Accumulibacter appositus</name>
    <dbReference type="NCBI Taxonomy" id="1454003"/>
    <lineage>
        <taxon>Bacteria</taxon>
        <taxon>Pseudomonadati</taxon>
        <taxon>Pseudomonadota</taxon>
        <taxon>Betaproteobacteria</taxon>
        <taxon>Candidatus Accumulibacter</taxon>
    </lineage>
</organism>
<sequence>MAPADADLRSLFEALAARAGKLSKAAKRVLNIDQAAALVLDETAGTVELNRELLGRQFRVTVR</sequence>
<reference evidence="2 3" key="1">
    <citation type="submission" date="2014-02" db="EMBL/GenBank/DDBJ databases">
        <title>Expanding our view of genomic diversity in Candidatus Accumulibacter clades.</title>
        <authorList>
            <person name="Skennerton C.T."/>
            <person name="Barr J.J."/>
            <person name="Slater F.R."/>
            <person name="Bond P.L."/>
            <person name="Tyson G.W."/>
        </authorList>
    </citation>
    <scope>NUCLEOTIDE SEQUENCE [LARGE SCALE GENOMIC DNA]</scope>
    <source>
        <strain evidence="3">BA-92</strain>
    </source>
</reference>
<gene>
    <name evidence="2" type="ORF">AW10_00874</name>
</gene>
<dbReference type="PATRIC" id="fig|1454003.3.peg.896"/>